<dbReference type="CDD" id="cd19063">
    <property type="entry name" value="LGIC_TM_5-HT3"/>
    <property type="match status" value="1"/>
</dbReference>
<keyword evidence="4 31" id="KW-0813">Transport</keyword>
<keyword evidence="15" id="KW-0175">Coiled coil</keyword>
<feature type="region of interest" description="Disordered" evidence="32">
    <location>
        <begin position="600"/>
        <end position="665"/>
    </location>
</feature>
<evidence type="ECO:0000256" key="13">
    <source>
        <dbReference type="ARBA" id="ARBA00022989"/>
    </source>
</evidence>
<evidence type="ECO:0000256" key="11">
    <source>
        <dbReference type="ARBA" id="ARBA00022848"/>
    </source>
</evidence>
<dbReference type="Proteomes" id="UP001187415">
    <property type="component" value="Unassembled WGS sequence"/>
</dbReference>
<evidence type="ECO:0000256" key="15">
    <source>
        <dbReference type="ARBA" id="ARBA00023054"/>
    </source>
</evidence>
<dbReference type="Gene3D" id="2.70.170.10">
    <property type="entry name" value="Neurotransmitter-gated ion-channel ligand-binding domain"/>
    <property type="match status" value="1"/>
</dbReference>
<comment type="catalytic activity">
    <reaction evidence="26">
        <text>K(+)(in) = K(+)(out)</text>
        <dbReference type="Rhea" id="RHEA:29463"/>
        <dbReference type="ChEBI" id="CHEBI:29103"/>
    </reaction>
</comment>
<dbReference type="Gene3D" id="1.20.58.390">
    <property type="entry name" value="Neurotransmitter-gated ion-channel transmembrane domain"/>
    <property type="match status" value="1"/>
</dbReference>
<dbReference type="InterPro" id="IPR003591">
    <property type="entry name" value="Leu-rich_rpt_typical-subtyp"/>
</dbReference>
<feature type="domain" description="Neurotransmitter-gated ion-channel transmembrane" evidence="34">
    <location>
        <begin position="243"/>
        <end position="343"/>
    </location>
</feature>
<organism evidence="35 36">
    <name type="scientific">Channa striata</name>
    <name type="common">Snakehead murrel</name>
    <name type="synonym">Ophicephalus striatus</name>
    <dbReference type="NCBI Taxonomy" id="64152"/>
    <lineage>
        <taxon>Eukaryota</taxon>
        <taxon>Metazoa</taxon>
        <taxon>Chordata</taxon>
        <taxon>Craniata</taxon>
        <taxon>Vertebrata</taxon>
        <taxon>Euteleostomi</taxon>
        <taxon>Actinopterygii</taxon>
        <taxon>Neopterygii</taxon>
        <taxon>Teleostei</taxon>
        <taxon>Neoteleostei</taxon>
        <taxon>Acanthomorphata</taxon>
        <taxon>Anabantaria</taxon>
        <taxon>Anabantiformes</taxon>
        <taxon>Channoidei</taxon>
        <taxon>Channidae</taxon>
        <taxon>Channa</taxon>
    </lineage>
</organism>
<dbReference type="GO" id="GO:0005635">
    <property type="term" value="C:nuclear envelope"/>
    <property type="evidence" value="ECO:0007669"/>
    <property type="project" value="UniProtKB-SubCell"/>
</dbReference>
<dbReference type="FunFam" id="2.70.170.10:FF:000017">
    <property type="entry name" value="5-hydroxytryptamine receptor 3A"/>
    <property type="match status" value="1"/>
</dbReference>
<evidence type="ECO:0000256" key="1">
    <source>
        <dbReference type="ARBA" id="ARBA00004259"/>
    </source>
</evidence>
<keyword evidence="19" id="KW-0675">Receptor</keyword>
<evidence type="ECO:0000256" key="7">
    <source>
        <dbReference type="ARBA" id="ARBA00022692"/>
    </source>
</evidence>
<feature type="compositionally biased region" description="Low complexity" evidence="32">
    <location>
        <begin position="635"/>
        <end position="644"/>
    </location>
</feature>
<dbReference type="Gene3D" id="3.80.10.10">
    <property type="entry name" value="Ribonuclease Inhibitor"/>
    <property type="match status" value="1"/>
</dbReference>
<evidence type="ECO:0000256" key="9">
    <source>
        <dbReference type="ARBA" id="ARBA00022737"/>
    </source>
</evidence>
<dbReference type="Pfam" id="PF00560">
    <property type="entry name" value="LRR_1"/>
    <property type="match status" value="1"/>
</dbReference>
<evidence type="ECO:0000256" key="10">
    <source>
        <dbReference type="ARBA" id="ARBA00022824"/>
    </source>
</evidence>
<keyword evidence="18" id="KW-1015">Disulfide bond</keyword>
<dbReference type="Pfam" id="PF02932">
    <property type="entry name" value="Neur_chan_memb"/>
    <property type="match status" value="1"/>
</dbReference>
<evidence type="ECO:0000256" key="3">
    <source>
        <dbReference type="ARBA" id="ARBA00004648"/>
    </source>
</evidence>
<dbReference type="Pfam" id="PF02931">
    <property type="entry name" value="Neur_chan_LBD"/>
    <property type="match status" value="1"/>
</dbReference>
<dbReference type="InterPro" id="IPR049944">
    <property type="entry name" value="LGIC_TM_5-HT3"/>
</dbReference>
<keyword evidence="24 31" id="KW-0407">Ion channel</keyword>
<evidence type="ECO:0000256" key="29">
    <source>
        <dbReference type="ARBA" id="ARBA00037540"/>
    </source>
</evidence>
<keyword evidence="11" id="KW-0492">Microsome</keyword>
<comment type="similarity">
    <text evidence="31">Belongs to the ligand-gated ion channel (TC 1.A.9) family.</text>
</comment>
<dbReference type="FunFam" id="3.80.10.10:FF:000141">
    <property type="entry name" value="Leucine-rich repeat-containing protein 59"/>
    <property type="match status" value="1"/>
</dbReference>
<evidence type="ECO:0000256" key="30">
    <source>
        <dbReference type="ARBA" id="ARBA00071424"/>
    </source>
</evidence>
<feature type="domain" description="Neurotransmitter-gated ion-channel ligand-binding" evidence="33">
    <location>
        <begin position="41"/>
        <end position="234"/>
    </location>
</feature>
<proteinExistence type="inferred from homology"/>
<evidence type="ECO:0000256" key="32">
    <source>
        <dbReference type="SAM" id="MobiDB-lite"/>
    </source>
</evidence>
<accession>A0AA88IUL1</accession>
<name>A0AA88IUL1_CHASR</name>
<dbReference type="SUPFAM" id="SSF63712">
    <property type="entry name" value="Nicotinic receptor ligand binding domain-like"/>
    <property type="match status" value="1"/>
</dbReference>
<dbReference type="PRINTS" id="PR00252">
    <property type="entry name" value="NRIONCHANNEL"/>
</dbReference>
<dbReference type="GO" id="GO:0005789">
    <property type="term" value="C:endoplasmic reticulum membrane"/>
    <property type="evidence" value="ECO:0007669"/>
    <property type="project" value="UniProtKB-SubCell"/>
</dbReference>
<evidence type="ECO:0000313" key="36">
    <source>
        <dbReference type="Proteomes" id="UP001187415"/>
    </source>
</evidence>
<dbReference type="InterPro" id="IPR006202">
    <property type="entry name" value="Neur_chan_lig-bd"/>
</dbReference>
<evidence type="ECO:0000256" key="17">
    <source>
        <dbReference type="ARBA" id="ARBA00023136"/>
    </source>
</evidence>
<comment type="caution">
    <text evidence="35">The sequence shown here is derived from an EMBL/GenBank/DDBJ whole genome shotgun (WGS) entry which is preliminary data.</text>
</comment>
<keyword evidence="5" id="KW-1003">Cell membrane</keyword>
<comment type="catalytic activity">
    <reaction evidence="28">
        <text>Ca(2+)(in) = Ca(2+)(out)</text>
        <dbReference type="Rhea" id="RHEA:29671"/>
        <dbReference type="ChEBI" id="CHEBI:29108"/>
    </reaction>
</comment>
<reference evidence="35" key="1">
    <citation type="submission" date="2023-07" db="EMBL/GenBank/DDBJ databases">
        <title>Chromosome-level Genome Assembly of Striped Snakehead (Channa striata).</title>
        <authorList>
            <person name="Liu H."/>
        </authorList>
    </citation>
    <scope>NUCLEOTIDE SEQUENCE</scope>
    <source>
        <strain evidence="35">Gz</strain>
        <tissue evidence="35">Muscle</tissue>
    </source>
</reference>
<feature type="transmembrane region" description="Helical" evidence="31">
    <location>
        <begin position="296"/>
        <end position="323"/>
    </location>
</feature>
<dbReference type="EMBL" id="JAUPFM010000019">
    <property type="protein sequence ID" value="KAK2820599.1"/>
    <property type="molecule type" value="Genomic_DNA"/>
</dbReference>
<dbReference type="GO" id="GO:0005230">
    <property type="term" value="F:extracellular ligand-gated monoatomic ion channel activity"/>
    <property type="evidence" value="ECO:0007669"/>
    <property type="project" value="InterPro"/>
</dbReference>
<keyword evidence="17 31" id="KW-0472">Membrane</keyword>
<keyword evidence="22" id="KW-0628">Postsynaptic cell membrane</keyword>
<evidence type="ECO:0000256" key="27">
    <source>
        <dbReference type="ARBA" id="ARBA00036239"/>
    </source>
</evidence>
<evidence type="ECO:0000256" key="26">
    <source>
        <dbReference type="ARBA" id="ARBA00034430"/>
    </source>
</evidence>
<evidence type="ECO:0000256" key="14">
    <source>
        <dbReference type="ARBA" id="ARBA00023018"/>
    </source>
</evidence>
<dbReference type="FunFam" id="1.20.58.390:FF:000103">
    <property type="entry name" value="Si:ch211-256e16.10"/>
    <property type="match status" value="1"/>
</dbReference>
<evidence type="ECO:0000256" key="8">
    <source>
        <dbReference type="ARBA" id="ARBA00022729"/>
    </source>
</evidence>
<gene>
    <name evidence="35" type="ORF">Q5P01_023558</name>
</gene>
<feature type="signal peptide" evidence="31">
    <location>
        <begin position="1"/>
        <end position="17"/>
    </location>
</feature>
<keyword evidence="8 31" id="KW-0732">Signal</keyword>
<evidence type="ECO:0000256" key="21">
    <source>
        <dbReference type="ARBA" id="ARBA00023242"/>
    </source>
</evidence>
<evidence type="ECO:0000256" key="24">
    <source>
        <dbReference type="ARBA" id="ARBA00023303"/>
    </source>
</evidence>
<keyword evidence="21" id="KW-0539">Nucleus</keyword>
<keyword evidence="10" id="KW-0256">Endoplasmic reticulum</keyword>
<feature type="transmembrane region" description="Helical" evidence="31">
    <location>
        <begin position="236"/>
        <end position="255"/>
    </location>
</feature>
<evidence type="ECO:0000259" key="33">
    <source>
        <dbReference type="Pfam" id="PF02931"/>
    </source>
</evidence>
<keyword evidence="16 31" id="KW-0406">Ion transport</keyword>
<dbReference type="AlphaFoldDB" id="A0AA88IUL1"/>
<protein>
    <recommendedName>
        <fullName evidence="30">Leucine-rich repeat-containing protein 59</fullName>
    </recommendedName>
</protein>
<feature type="chain" id="PRO_5041516600" description="Leucine-rich repeat-containing protein 59" evidence="31">
    <location>
        <begin position="18"/>
        <end position="753"/>
    </location>
</feature>
<dbReference type="GO" id="GO:0004888">
    <property type="term" value="F:transmembrane signaling receptor activity"/>
    <property type="evidence" value="ECO:0007669"/>
    <property type="project" value="InterPro"/>
</dbReference>
<evidence type="ECO:0000256" key="18">
    <source>
        <dbReference type="ARBA" id="ARBA00023157"/>
    </source>
</evidence>
<evidence type="ECO:0000256" key="2">
    <source>
        <dbReference type="ARBA" id="ARBA00004464"/>
    </source>
</evidence>
<evidence type="ECO:0000256" key="12">
    <source>
        <dbReference type="ARBA" id="ARBA00022968"/>
    </source>
</evidence>
<keyword evidence="12" id="KW-0735">Signal-anchor</keyword>
<dbReference type="InterPro" id="IPR006201">
    <property type="entry name" value="Neur_channel"/>
</dbReference>
<feature type="transmembrane region" description="Helical" evidence="31">
    <location>
        <begin position="676"/>
        <end position="697"/>
    </location>
</feature>
<dbReference type="PROSITE" id="PS00236">
    <property type="entry name" value="NEUROTR_ION_CHANNEL"/>
    <property type="match status" value="1"/>
</dbReference>
<evidence type="ECO:0000256" key="4">
    <source>
        <dbReference type="ARBA" id="ARBA00022448"/>
    </source>
</evidence>
<dbReference type="SUPFAM" id="SSF52058">
    <property type="entry name" value="L domain-like"/>
    <property type="match status" value="1"/>
</dbReference>
<evidence type="ECO:0000256" key="22">
    <source>
        <dbReference type="ARBA" id="ARBA00023257"/>
    </source>
</evidence>
<dbReference type="PROSITE" id="PS51450">
    <property type="entry name" value="LRR"/>
    <property type="match status" value="1"/>
</dbReference>
<feature type="compositionally biased region" description="Basic and acidic residues" evidence="32">
    <location>
        <begin position="600"/>
        <end position="634"/>
    </location>
</feature>
<keyword evidence="20" id="KW-0325">Glycoprotein</keyword>
<dbReference type="InterPro" id="IPR032675">
    <property type="entry name" value="LRR_dom_sf"/>
</dbReference>
<evidence type="ECO:0000256" key="31">
    <source>
        <dbReference type="RuleBase" id="RU000687"/>
    </source>
</evidence>
<dbReference type="InterPro" id="IPR036734">
    <property type="entry name" value="Neur_chan_lig-bd_sf"/>
</dbReference>
<dbReference type="SUPFAM" id="SSF90112">
    <property type="entry name" value="Neurotransmitter-gated ion-channel transmembrane pore"/>
    <property type="match status" value="1"/>
</dbReference>
<evidence type="ECO:0000256" key="19">
    <source>
        <dbReference type="ARBA" id="ARBA00023170"/>
    </source>
</evidence>
<evidence type="ECO:0000256" key="6">
    <source>
        <dbReference type="ARBA" id="ARBA00022614"/>
    </source>
</evidence>
<evidence type="ECO:0000256" key="25">
    <source>
        <dbReference type="ARBA" id="ARBA00034104"/>
    </source>
</evidence>
<dbReference type="InterPro" id="IPR006029">
    <property type="entry name" value="Neurotrans-gated_channel_TM"/>
</dbReference>
<dbReference type="InterPro" id="IPR036719">
    <property type="entry name" value="Neuro-gated_channel_TM_sf"/>
</dbReference>
<keyword evidence="9" id="KW-0677">Repeat</keyword>
<dbReference type="GO" id="GO:0045211">
    <property type="term" value="C:postsynaptic membrane"/>
    <property type="evidence" value="ECO:0007669"/>
    <property type="project" value="UniProtKB-SubCell"/>
</dbReference>
<evidence type="ECO:0000256" key="20">
    <source>
        <dbReference type="ARBA" id="ARBA00023180"/>
    </source>
</evidence>
<keyword evidence="7 31" id="KW-0812">Transmembrane</keyword>
<evidence type="ECO:0000256" key="23">
    <source>
        <dbReference type="ARBA" id="ARBA00023286"/>
    </source>
</evidence>
<dbReference type="PANTHER" id="PTHR18945">
    <property type="entry name" value="NEUROTRANSMITTER GATED ION CHANNEL"/>
    <property type="match status" value="1"/>
</dbReference>
<evidence type="ECO:0000313" key="35">
    <source>
        <dbReference type="EMBL" id="KAK2820599.1"/>
    </source>
</evidence>
<evidence type="ECO:0000256" key="16">
    <source>
        <dbReference type="ARBA" id="ARBA00023065"/>
    </source>
</evidence>
<dbReference type="SMART" id="SM00369">
    <property type="entry name" value="LRR_TYP"/>
    <property type="match status" value="4"/>
</dbReference>
<dbReference type="InterPro" id="IPR038050">
    <property type="entry name" value="Neuro_actylchol_rec"/>
</dbReference>
<sequence length="753" mass="86105">MLAGFFLLLFITDTVSSEENCSYQDVLNYLNLTKNNDNFFMTRPVNDHRNATKLTLDVLLYAILDMKEKEQVFVPYVWIVKSWQNNYIQWNPDDFCDIRFVNVPTEVMWKPDLTIEEMIEKDKAPPAPYLVIEFNGYVTTINDQVLVSTCRMHIYKFPFDVQVCNLTFKSVIHSDEEISLSHNADSSVVTRVSREMMRTQSEWVFISMVVTDKMINIFGFNQSTIIYTITMKRQSALYIINFILPILFFLCLDLSSFLISEHGGEKLSFKVTVLLAVTVMQLVLNEILPSTSNRIPLIAVYCIGIFALMLLSLLETIVLMYLIEKDNKTEKKKENLNEDFENKQVKTNLHILGEVNKLFLCECGPDSSPDKTPRELLPVAKESALTETRSRRPVSAFHAHFVRIVKSHLSSASARPLHVYTGLCQDLLNPRMSKNSKVLNLRDKINGNEVDLSLCNLTEVPVKELALFPKATVVDLSCNNITSLPPEFCSLTHLVKVDLSKNQLTCLPDDLGNLVNLQHLDLYNNKLTVLPVSFSQLRSLKWLDLKDNPLEPGLAKAAGDCLDEKQCKQCATKVLQHMRAIQDEVDRAREKRLLREKELERKREAKQREREAREKEARKREKAEEKEKRRKEYNAQKAALAAQEQQKKKEEKKKKNGQAADKKVIVKSAPKPQQSFVGLMFKLLLLLLLGFAGVVAACRLTDLQKEAMCVPVNVAVDDSLSWAREQEVVVRQLVLKLSSAFKEFLESAQTSKN</sequence>
<comment type="subcellular location">
    <subcellularLocation>
        <location evidence="3">Endoplasmic reticulum membrane</location>
        <topology evidence="3">Single-pass type II membrane protein</topology>
    </subcellularLocation>
    <subcellularLocation>
        <location evidence="2">Microsome membrane</location>
        <topology evidence="2">Single-pass type II membrane protein</topology>
    </subcellularLocation>
    <subcellularLocation>
        <location evidence="1">Nucleus envelope</location>
    </subcellularLocation>
    <subcellularLocation>
        <location evidence="25">Postsynaptic cell membrane</location>
        <topology evidence="25">Multi-pass membrane protein</topology>
    </subcellularLocation>
</comment>
<keyword evidence="36" id="KW-1185">Reference proteome</keyword>
<evidence type="ECO:0000256" key="5">
    <source>
        <dbReference type="ARBA" id="ARBA00022475"/>
    </source>
</evidence>
<keyword evidence="13 31" id="KW-1133">Transmembrane helix</keyword>
<dbReference type="InterPro" id="IPR001611">
    <property type="entry name" value="Leu-rich_rpt"/>
</dbReference>
<comment type="function">
    <text evidence="29">Forms serotonin (5-hydroxytryptamine/5-HT3)-activated cation-selective channel complexes, which when activated cause fast, depolarizing responses in neurons.</text>
</comment>
<feature type="transmembrane region" description="Helical" evidence="31">
    <location>
        <begin position="267"/>
        <end position="284"/>
    </location>
</feature>
<evidence type="ECO:0000259" key="34">
    <source>
        <dbReference type="Pfam" id="PF02932"/>
    </source>
</evidence>
<keyword evidence="14" id="KW-0770">Synapse</keyword>
<evidence type="ECO:0000256" key="28">
    <source>
        <dbReference type="ARBA" id="ARBA00036634"/>
    </source>
</evidence>
<comment type="catalytic activity">
    <reaction evidence="27">
        <text>Na(+)(in) = Na(+)(out)</text>
        <dbReference type="Rhea" id="RHEA:34963"/>
        <dbReference type="ChEBI" id="CHEBI:29101"/>
    </reaction>
</comment>
<keyword evidence="23" id="KW-1071">Ligand-gated ion channel</keyword>
<keyword evidence="6" id="KW-0433">Leucine-rich repeat</keyword>
<dbReference type="Pfam" id="PF13855">
    <property type="entry name" value="LRR_8"/>
    <property type="match status" value="1"/>
</dbReference>
<dbReference type="InterPro" id="IPR018000">
    <property type="entry name" value="Neurotransmitter_ion_chnl_CS"/>
</dbReference>